<protein>
    <submittedName>
        <fullName evidence="3">Uncharacterized protein</fullName>
    </submittedName>
</protein>
<dbReference type="EMBL" id="SJPU01000002">
    <property type="protein sequence ID" value="TWU16177.1"/>
    <property type="molecule type" value="Genomic_DNA"/>
</dbReference>
<evidence type="ECO:0000256" key="1">
    <source>
        <dbReference type="SAM" id="MobiDB-lite"/>
    </source>
</evidence>
<feature type="transmembrane region" description="Helical" evidence="2">
    <location>
        <begin position="86"/>
        <end position="106"/>
    </location>
</feature>
<dbReference type="Proteomes" id="UP000319908">
    <property type="component" value="Unassembled WGS sequence"/>
</dbReference>
<dbReference type="OrthoDB" id="245850at2"/>
<name>A0A5C6BX05_9BACT</name>
<feature type="region of interest" description="Disordered" evidence="1">
    <location>
        <begin position="136"/>
        <end position="161"/>
    </location>
</feature>
<dbReference type="AlphaFoldDB" id="A0A5C6BX05"/>
<sequence>MSAAIQDLISGYIDDSLSREQLQELSEWINFEPSNARQFASALLLHDRLRNHFIAHEEQAYQQIDASSLVAPAKASARQWRAHRQLAWATTACLVLVATLFFWQTLGARSASAAMRELNRIMIANDRSIDRTFEIAVETTSAPQGDRERTSPEHERPPKPSLDQAILDVRGARQFVLTRKTEQGDSFITGSNGVTSWAVRPDGPVRFSNDLTRFNRDLPGHECSLPINNLHDGLDALRTAYDLTLLPALTTDSVDDPSRRMVAVKKPGYRGPAEVEITYDSANGQIRKMRFVAMPYGVDNVTLTMTLVAERELPANHFDHQTHHAPLRRVEFE</sequence>
<proteinExistence type="predicted"/>
<organism evidence="3 4">
    <name type="scientific">Allorhodopirellula heiligendammensis</name>
    <dbReference type="NCBI Taxonomy" id="2714739"/>
    <lineage>
        <taxon>Bacteria</taxon>
        <taxon>Pseudomonadati</taxon>
        <taxon>Planctomycetota</taxon>
        <taxon>Planctomycetia</taxon>
        <taxon>Pirellulales</taxon>
        <taxon>Pirellulaceae</taxon>
        <taxon>Allorhodopirellula</taxon>
    </lineage>
</organism>
<evidence type="ECO:0000313" key="3">
    <source>
        <dbReference type="EMBL" id="TWU16177.1"/>
    </source>
</evidence>
<gene>
    <name evidence="3" type="ORF">Poly21_33820</name>
</gene>
<keyword evidence="2" id="KW-0812">Transmembrane</keyword>
<reference evidence="3 4" key="1">
    <citation type="journal article" date="2020" name="Antonie Van Leeuwenhoek">
        <title>Rhodopirellula heiligendammensis sp. nov., Rhodopirellula pilleata sp. nov., and Rhodopirellula solitaria sp. nov. isolated from natural or artificial marine surfaces in Northern Germany and California, USA, and emended description of the genus Rhodopirellula.</title>
        <authorList>
            <person name="Kallscheuer N."/>
            <person name="Wiegand S."/>
            <person name="Jogler M."/>
            <person name="Boedeker C."/>
            <person name="Peeters S.H."/>
            <person name="Rast P."/>
            <person name="Heuer A."/>
            <person name="Jetten M.S.M."/>
            <person name="Rohde M."/>
            <person name="Jogler C."/>
        </authorList>
    </citation>
    <scope>NUCLEOTIDE SEQUENCE [LARGE SCALE GENOMIC DNA]</scope>
    <source>
        <strain evidence="3 4">Poly21</strain>
    </source>
</reference>
<comment type="caution">
    <text evidence="3">The sequence shown here is derived from an EMBL/GenBank/DDBJ whole genome shotgun (WGS) entry which is preliminary data.</text>
</comment>
<keyword evidence="2" id="KW-0472">Membrane</keyword>
<dbReference type="RefSeq" id="WP_146407881.1">
    <property type="nucleotide sequence ID" value="NZ_SJPU01000002.1"/>
</dbReference>
<keyword evidence="4" id="KW-1185">Reference proteome</keyword>
<evidence type="ECO:0000313" key="4">
    <source>
        <dbReference type="Proteomes" id="UP000319908"/>
    </source>
</evidence>
<feature type="compositionally biased region" description="Basic and acidic residues" evidence="1">
    <location>
        <begin position="145"/>
        <end position="158"/>
    </location>
</feature>
<keyword evidence="2" id="KW-1133">Transmembrane helix</keyword>
<evidence type="ECO:0000256" key="2">
    <source>
        <dbReference type="SAM" id="Phobius"/>
    </source>
</evidence>
<accession>A0A5C6BX05</accession>